<reference evidence="1 2" key="1">
    <citation type="submission" date="2019-07" db="EMBL/GenBank/DDBJ databases">
        <title>Complete Genome Sequence of Leptotrichia shahii Strain JCM 16776.</title>
        <authorList>
            <person name="Watanabe S."/>
            <person name="Cui L."/>
        </authorList>
    </citation>
    <scope>NUCLEOTIDE SEQUENCE [LARGE SCALE GENOMIC DNA]</scope>
    <source>
        <strain evidence="1 2">JCM16776</strain>
    </source>
</reference>
<dbReference type="RefSeq" id="WP_018450681.1">
    <property type="nucleotide sequence ID" value="NZ_AP019827.1"/>
</dbReference>
<dbReference type="OrthoDB" id="82398at2"/>
<keyword evidence="2" id="KW-1185">Reference proteome</keyword>
<dbReference type="AlphaFoldDB" id="A0A510JL21"/>
<protein>
    <submittedName>
        <fullName evidence="1">Uncharacterized protein</fullName>
    </submittedName>
</protein>
<accession>A0A510JL21</accession>
<dbReference type="KEGG" id="lsz:JCM16776_0057"/>
<dbReference type="EMBL" id="AP019827">
    <property type="protein sequence ID" value="BBM39866.1"/>
    <property type="molecule type" value="Genomic_DNA"/>
</dbReference>
<proteinExistence type="predicted"/>
<evidence type="ECO:0000313" key="1">
    <source>
        <dbReference type="EMBL" id="BBM39866.1"/>
    </source>
</evidence>
<gene>
    <name evidence="1" type="ORF">JCM16776_0057</name>
</gene>
<name>A0A510JL21_9FUSO</name>
<sequence length="83" mass="9528">MKKIILASFFLLSILSFSRYIERCKVLDIRRCKSLSSGKIFHFGPAPPFMGNGLFRGTKGIVKITFNGNGYKNLEYIDRDYVE</sequence>
<dbReference type="Proteomes" id="UP000322617">
    <property type="component" value="Chromosome"/>
</dbReference>
<organism evidence="1 2">
    <name type="scientific">Leptotrichia shahii</name>
    <dbReference type="NCBI Taxonomy" id="157691"/>
    <lineage>
        <taxon>Bacteria</taxon>
        <taxon>Fusobacteriati</taxon>
        <taxon>Fusobacteriota</taxon>
        <taxon>Fusobacteriia</taxon>
        <taxon>Fusobacteriales</taxon>
        <taxon>Leptotrichiaceae</taxon>
        <taxon>Leptotrichia</taxon>
    </lineage>
</organism>
<evidence type="ECO:0000313" key="2">
    <source>
        <dbReference type="Proteomes" id="UP000322617"/>
    </source>
</evidence>